<proteinExistence type="inferred from homology"/>
<evidence type="ECO:0000313" key="7">
    <source>
        <dbReference type="Proteomes" id="UP000191661"/>
    </source>
</evidence>
<sequence>MSENDHKNSHKSSCKNSCKNGVQKADLHNVNGVGDKLVEKIYKSVGGEDELQKIVKNLDLESLINIEGISQRKAIEIMNQLLGNPTQEFLKSERAVQLYEEIIQKIISYSNTKYSENRILLLSPSKDKSLIENNVDFAMNAKEKVSKLPIIKLRGLMKNLDIPKEVRPDYDPSKAILVESDEDNDYLMDLGFNQYYPIINASSSSMLEEEIRSYELIFYVYSEGFIEVSEMNNSIMISKEAPEHEIVPELILDYFNKNIDLFNRVSEIRKILNEKTILEDISPILDEVNSLKKRDVDIDKVVNSVKVILDEELRLSIKEIDLEGDEVLDLLNNAMPPKIEKIFDDIITKGKQNIKTETGIDFDPFLRQYPLELDENELERIKLMQNSEKENDLFDKKITAANYLASIKIQAIEEVKETLEFDYEFTLGSFAYEYDLMPATLGNDFKLEEALHLELGLENGDYIQRIDYNLGDNDNVALLTGANSGGKTTLLETIAQISIMAQMGLPVCAKNAEVKLLDEIYHFSKKRSLDAGAFESFLNVFMPIVTTDSEKLVLLDELEGITELEAAVKIISSFIEMIKDSNSYAIIVTHMAKELMTYADVRVDGIEAKGLDESYNLIVDRTPKMNCLARSTPEFILKRIYENSEGKMKEVYGEILKKF</sequence>
<dbReference type="GO" id="GO:0016787">
    <property type="term" value="F:hydrolase activity"/>
    <property type="evidence" value="ECO:0007669"/>
    <property type="project" value="UniProtKB-KW"/>
</dbReference>
<dbReference type="RefSeq" id="WP_080460810.1">
    <property type="nucleotide sequence ID" value="NZ_JXMW01000020.1"/>
</dbReference>
<dbReference type="Gene3D" id="3.40.50.300">
    <property type="entry name" value="P-loop containing nucleotide triphosphate hydrolases"/>
    <property type="match status" value="1"/>
</dbReference>
<dbReference type="Gene3D" id="1.10.150.20">
    <property type="entry name" value="5' to 3' exonuclease, C-terminal subdomain"/>
    <property type="match status" value="1"/>
</dbReference>
<dbReference type="PANTHER" id="PTHR11361:SF125">
    <property type="entry name" value="DNA-BINDING PROTEIN MUTS2"/>
    <property type="match status" value="1"/>
</dbReference>
<comment type="similarity">
    <text evidence="4">Belongs to the DNA mismatch repair MutS family. Archaeal Muts2 subfamily.</text>
</comment>
<dbReference type="SUPFAM" id="SSF47781">
    <property type="entry name" value="RuvA domain 2-like"/>
    <property type="match status" value="1"/>
</dbReference>
<dbReference type="InterPro" id="IPR027417">
    <property type="entry name" value="P-loop_NTPase"/>
</dbReference>
<name>A0A1V6N162_METAZ</name>
<dbReference type="SMART" id="SM00534">
    <property type="entry name" value="MUTSac"/>
    <property type="match status" value="1"/>
</dbReference>
<dbReference type="GO" id="GO:0006298">
    <property type="term" value="P:mismatch repair"/>
    <property type="evidence" value="ECO:0007669"/>
    <property type="project" value="InterPro"/>
</dbReference>
<dbReference type="InterPro" id="IPR012401">
    <property type="entry name" value="DNA-bd_MutS2_arc"/>
</dbReference>
<evidence type="ECO:0000259" key="5">
    <source>
        <dbReference type="SMART" id="SM00534"/>
    </source>
</evidence>
<evidence type="ECO:0000256" key="1">
    <source>
        <dbReference type="ARBA" id="ARBA00022741"/>
    </source>
</evidence>
<dbReference type="EMBL" id="JXMW01000020">
    <property type="protein sequence ID" value="OQD58337.1"/>
    <property type="molecule type" value="Genomic_DNA"/>
</dbReference>
<dbReference type="Proteomes" id="UP000191661">
    <property type="component" value="Unassembled WGS sequence"/>
</dbReference>
<dbReference type="InterPro" id="IPR000432">
    <property type="entry name" value="DNA_mismatch_repair_MutS_C"/>
</dbReference>
<feature type="binding site" evidence="4">
    <location>
        <begin position="481"/>
        <end position="488"/>
    </location>
    <ligand>
        <name>ATP</name>
        <dbReference type="ChEBI" id="CHEBI:30616"/>
    </ligand>
</feature>
<dbReference type="InterPro" id="IPR010994">
    <property type="entry name" value="RuvA_2-like"/>
</dbReference>
<accession>A0A1V6N162</accession>
<dbReference type="Pfam" id="PF00488">
    <property type="entry name" value="MutS_V"/>
    <property type="match status" value="1"/>
</dbReference>
<keyword evidence="4" id="KW-0378">Hydrolase</keyword>
<keyword evidence="3 4" id="KW-0238">DNA-binding</keyword>
<dbReference type="PANTHER" id="PTHR11361">
    <property type="entry name" value="DNA MISMATCH REPAIR PROTEIN MUTS FAMILY MEMBER"/>
    <property type="match status" value="1"/>
</dbReference>
<keyword evidence="1 4" id="KW-0547">Nucleotide-binding</keyword>
<dbReference type="AlphaFoldDB" id="A0A1V6N162"/>
<evidence type="ECO:0000256" key="2">
    <source>
        <dbReference type="ARBA" id="ARBA00022840"/>
    </source>
</evidence>
<dbReference type="InterPro" id="IPR045076">
    <property type="entry name" value="MutS"/>
</dbReference>
<protein>
    <recommendedName>
        <fullName evidence="4">DNA-binding protein MutS2</fullName>
    </recommendedName>
</protein>
<evidence type="ECO:0000313" key="6">
    <source>
        <dbReference type="EMBL" id="OQD58337.1"/>
    </source>
</evidence>
<reference evidence="6 7" key="1">
    <citation type="submission" date="2014-12" db="EMBL/GenBank/DDBJ databases">
        <title>Genome sequence of Methanobrevibacter arboriphilicus DH1, DSM1125.</title>
        <authorList>
            <person name="Poehlein A."/>
            <person name="Thauer R.K."/>
            <person name="Seedorf H."/>
            <person name="Daniel R."/>
        </authorList>
    </citation>
    <scope>NUCLEOTIDE SEQUENCE [LARGE SCALE GENOMIC DNA]</scope>
    <source>
        <strain evidence="6 7">DH1</strain>
    </source>
</reference>
<organism evidence="6 7">
    <name type="scientific">Methanobrevibacter arboriphilus JCM 13429 = DSM 1125</name>
    <dbReference type="NCBI Taxonomy" id="1300164"/>
    <lineage>
        <taxon>Archaea</taxon>
        <taxon>Methanobacteriati</taxon>
        <taxon>Methanobacteriota</taxon>
        <taxon>Methanomada group</taxon>
        <taxon>Methanobacteria</taxon>
        <taxon>Methanobacteriales</taxon>
        <taxon>Methanobacteriaceae</taxon>
        <taxon>Methanobrevibacter</taxon>
    </lineage>
</organism>
<dbReference type="GO" id="GO:0030983">
    <property type="term" value="F:mismatched DNA binding"/>
    <property type="evidence" value="ECO:0007669"/>
    <property type="project" value="InterPro"/>
</dbReference>
<keyword evidence="2 4" id="KW-0067">ATP-binding</keyword>
<dbReference type="GO" id="GO:0140664">
    <property type="term" value="F:ATP-dependent DNA damage sensor activity"/>
    <property type="evidence" value="ECO:0007669"/>
    <property type="project" value="InterPro"/>
</dbReference>
<keyword evidence="7" id="KW-1185">Reference proteome</keyword>
<feature type="domain" description="DNA mismatch repair proteins mutS family" evidence="5">
    <location>
        <begin position="474"/>
        <end position="649"/>
    </location>
</feature>
<dbReference type="PIRSF" id="PIRSF029254">
    <property type="entry name" value="MutS_C_archaeal"/>
    <property type="match status" value="1"/>
</dbReference>
<gene>
    <name evidence="6" type="primary">mutS</name>
    <name evidence="4" type="synonym">mutS2</name>
    <name evidence="6" type="ORF">MBBAR_20c00160</name>
</gene>
<dbReference type="SUPFAM" id="SSF52540">
    <property type="entry name" value="P-loop containing nucleoside triphosphate hydrolases"/>
    <property type="match status" value="1"/>
</dbReference>
<evidence type="ECO:0000256" key="3">
    <source>
        <dbReference type="ARBA" id="ARBA00023125"/>
    </source>
</evidence>
<dbReference type="OrthoDB" id="15514at2157"/>
<dbReference type="GO" id="GO:0005524">
    <property type="term" value="F:ATP binding"/>
    <property type="evidence" value="ECO:0007669"/>
    <property type="project" value="UniProtKB-UniRule"/>
</dbReference>
<dbReference type="HAMAP" id="MF_00971">
    <property type="entry name" value="MutS2_archaea"/>
    <property type="match status" value="1"/>
</dbReference>
<evidence type="ECO:0000256" key="4">
    <source>
        <dbReference type="HAMAP-Rule" id="MF_00971"/>
    </source>
</evidence>
<comment type="caution">
    <text evidence="6">The sequence shown here is derived from an EMBL/GenBank/DDBJ whole genome shotgun (WGS) entry which is preliminary data.</text>
</comment>
<comment type="cofactor">
    <cofactor evidence="4">
        <name>a divalent metal cation</name>
        <dbReference type="ChEBI" id="CHEBI:60240"/>
    </cofactor>
</comment>
<comment type="function">
    <text evidence="4">Has ATPase and non-specific DNA-binding activities.</text>
</comment>